<protein>
    <submittedName>
        <fullName evidence="1">GNAT superfamily N-acetyltransferase</fullName>
    </submittedName>
</protein>
<dbReference type="EMBL" id="JAVDSG010000001">
    <property type="protein sequence ID" value="MDR6593404.1"/>
    <property type="molecule type" value="Genomic_DNA"/>
</dbReference>
<reference evidence="1 2" key="1">
    <citation type="submission" date="2023-07" db="EMBL/GenBank/DDBJ databases">
        <title>Sequencing the genomes of 1000 actinobacteria strains.</title>
        <authorList>
            <person name="Klenk H.-P."/>
        </authorList>
    </citation>
    <scope>NUCLEOTIDE SEQUENCE [LARGE SCALE GENOMIC DNA]</scope>
    <source>
        <strain evidence="1 2">DSM 43749</strain>
    </source>
</reference>
<keyword evidence="2" id="KW-1185">Reference proteome</keyword>
<proteinExistence type="predicted"/>
<dbReference type="Gene3D" id="3.40.630.30">
    <property type="match status" value="1"/>
</dbReference>
<gene>
    <name evidence="1" type="ORF">J2S66_001788</name>
</gene>
<dbReference type="SUPFAM" id="SSF55729">
    <property type="entry name" value="Acyl-CoA N-acyltransferases (Nat)"/>
    <property type="match status" value="1"/>
</dbReference>
<accession>A0ABU1PRZ4</accession>
<evidence type="ECO:0000313" key="1">
    <source>
        <dbReference type="EMBL" id="MDR6593404.1"/>
    </source>
</evidence>
<evidence type="ECO:0000313" key="2">
    <source>
        <dbReference type="Proteomes" id="UP001268819"/>
    </source>
</evidence>
<dbReference type="Proteomes" id="UP001268819">
    <property type="component" value="Unassembled WGS sequence"/>
</dbReference>
<name>A0ABU1PRZ4_9PSEU</name>
<dbReference type="RefSeq" id="WP_310306085.1">
    <property type="nucleotide sequence ID" value="NZ_BAAAXB010000001.1"/>
</dbReference>
<dbReference type="InterPro" id="IPR016181">
    <property type="entry name" value="Acyl_CoA_acyltransferase"/>
</dbReference>
<organism evidence="1 2">
    <name type="scientific">Saccharothrix longispora</name>
    <dbReference type="NCBI Taxonomy" id="33920"/>
    <lineage>
        <taxon>Bacteria</taxon>
        <taxon>Bacillati</taxon>
        <taxon>Actinomycetota</taxon>
        <taxon>Actinomycetes</taxon>
        <taxon>Pseudonocardiales</taxon>
        <taxon>Pseudonocardiaceae</taxon>
        <taxon>Saccharothrix</taxon>
    </lineage>
</organism>
<comment type="caution">
    <text evidence="1">The sequence shown here is derived from an EMBL/GenBank/DDBJ whole genome shotgun (WGS) entry which is preliminary data.</text>
</comment>
<sequence>MVDVGHQVAALSDPASIRHRALVGLGKLGLADRLDRVDTHVADVLRVAVDVPNAESGREKVRIGLVELKATGLTARPDDDDDAWLEAFSRIYEGVDEIRAASLATAGKYEKLEDAGRVLGQISSVDDGTTTLLVLREVHGDAAEAVAIASVRGWDEGSKEIIIADLVAAPAYIVAQRTGAGGALVEHIVRRAKRFGASVSLIPLGGKVQAVYTKWGFTGSGDGMSMKDQALDRFLETHTVFAGV</sequence>